<dbReference type="PRINTS" id="PR00757">
    <property type="entry name" value="AMINEOXDASEF"/>
</dbReference>
<comment type="cofactor">
    <cofactor evidence="1 7">
        <name>FAD</name>
        <dbReference type="ChEBI" id="CHEBI:57692"/>
    </cofactor>
</comment>
<organism evidence="9 10">
    <name type="scientific">Patiria miniata</name>
    <name type="common">Bat star</name>
    <name type="synonym">Asterina miniata</name>
    <dbReference type="NCBI Taxonomy" id="46514"/>
    <lineage>
        <taxon>Eukaryota</taxon>
        <taxon>Metazoa</taxon>
        <taxon>Echinodermata</taxon>
        <taxon>Eleutherozoa</taxon>
        <taxon>Asterozoa</taxon>
        <taxon>Asteroidea</taxon>
        <taxon>Valvatacea</taxon>
        <taxon>Valvatida</taxon>
        <taxon>Asterinidae</taxon>
        <taxon>Patiria</taxon>
    </lineage>
</organism>
<evidence type="ECO:0000256" key="6">
    <source>
        <dbReference type="PIRSR" id="PIRSR601613-1"/>
    </source>
</evidence>
<evidence type="ECO:0000256" key="1">
    <source>
        <dbReference type="ARBA" id="ARBA00001974"/>
    </source>
</evidence>
<dbReference type="InterPro" id="IPR050703">
    <property type="entry name" value="Flavin_MAO"/>
</dbReference>
<dbReference type="SUPFAM" id="SSF54373">
    <property type="entry name" value="FAD-linked reductases, C-terminal domain"/>
    <property type="match status" value="1"/>
</dbReference>
<dbReference type="Gene3D" id="3.50.50.60">
    <property type="entry name" value="FAD/NAD(P)-binding domain"/>
    <property type="match status" value="1"/>
</dbReference>
<dbReference type="SUPFAM" id="SSF51905">
    <property type="entry name" value="FAD/NAD(P)-binding domain"/>
    <property type="match status" value="1"/>
</dbReference>
<reference evidence="9" key="1">
    <citation type="submission" date="2022-11" db="UniProtKB">
        <authorList>
            <consortium name="EnsemblMetazoa"/>
        </authorList>
    </citation>
    <scope>IDENTIFICATION</scope>
</reference>
<keyword evidence="7" id="KW-0274">FAD</keyword>
<evidence type="ECO:0000256" key="3">
    <source>
        <dbReference type="ARBA" id="ARBA00005995"/>
    </source>
</evidence>
<dbReference type="GO" id="GO:0005741">
    <property type="term" value="C:mitochondrial outer membrane"/>
    <property type="evidence" value="ECO:0007669"/>
    <property type="project" value="UniProtKB-SubCell"/>
</dbReference>
<evidence type="ECO:0000313" key="9">
    <source>
        <dbReference type="EnsemblMetazoa" id="XP_038045791.1"/>
    </source>
</evidence>
<dbReference type="PANTHER" id="PTHR43563">
    <property type="entry name" value="AMINE OXIDASE"/>
    <property type="match status" value="1"/>
</dbReference>
<dbReference type="GeneID" id="119720244"/>
<feature type="domain" description="Amine oxidase" evidence="8">
    <location>
        <begin position="20"/>
        <end position="467"/>
    </location>
</feature>
<dbReference type="InterPro" id="IPR002937">
    <property type="entry name" value="Amino_oxidase"/>
</dbReference>
<keyword evidence="10" id="KW-1185">Reference proteome</keyword>
<evidence type="ECO:0000256" key="5">
    <source>
        <dbReference type="ARBA" id="ARBA00048448"/>
    </source>
</evidence>
<evidence type="ECO:0000256" key="2">
    <source>
        <dbReference type="ARBA" id="ARBA00004362"/>
    </source>
</evidence>
<dbReference type="GO" id="GO:0008131">
    <property type="term" value="F:primary methylamine oxidase activity"/>
    <property type="evidence" value="ECO:0007669"/>
    <property type="project" value="UniProtKB-ARBA"/>
</dbReference>
<keyword evidence="7" id="KW-0285">Flavoprotein</keyword>
<feature type="binding site" evidence="6">
    <location>
        <position position="21"/>
    </location>
    <ligand>
        <name>FAD</name>
        <dbReference type="ChEBI" id="CHEBI:57692"/>
    </ligand>
</feature>
<evidence type="ECO:0000259" key="8">
    <source>
        <dbReference type="Pfam" id="PF01593"/>
    </source>
</evidence>
<dbReference type="Proteomes" id="UP000887568">
    <property type="component" value="Unplaced"/>
</dbReference>
<comment type="subcellular location">
    <subcellularLocation>
        <location evidence="2">Mitochondrion outer membrane</location>
        <topology evidence="2">Single-pass type IV membrane protein</topology>
        <orientation evidence="2">Cytoplasmic side</orientation>
    </subcellularLocation>
</comment>
<dbReference type="InterPro" id="IPR036188">
    <property type="entry name" value="FAD/NAD-bd_sf"/>
</dbReference>
<evidence type="ECO:0000256" key="4">
    <source>
        <dbReference type="ARBA" id="ARBA00023002"/>
    </source>
</evidence>
<dbReference type="InterPro" id="IPR001613">
    <property type="entry name" value="Flavin_amine_oxidase"/>
</dbReference>
<protein>
    <recommendedName>
        <fullName evidence="7">Amine oxidase</fullName>
        <ecNumber evidence="7">1.4.3.-</ecNumber>
    </recommendedName>
</protein>
<keyword evidence="4 7" id="KW-0560">Oxidoreductase</keyword>
<dbReference type="EC" id="1.4.3.-" evidence="7"/>
<proteinExistence type="inferred from homology"/>
<dbReference type="RefSeq" id="XP_038045791.1">
    <property type="nucleotide sequence ID" value="XM_038189863.1"/>
</dbReference>
<evidence type="ECO:0000256" key="7">
    <source>
        <dbReference type="RuleBase" id="RU362067"/>
    </source>
</evidence>
<feature type="binding site" evidence="6">
    <location>
        <position position="246"/>
    </location>
    <ligand>
        <name>FAD</name>
        <dbReference type="ChEBI" id="CHEBI:57692"/>
    </ligand>
</feature>
<accession>A0A913Z465</accession>
<name>A0A913Z465_PATMI</name>
<dbReference type="OrthoDB" id="7777654at2759"/>
<dbReference type="Pfam" id="PF01593">
    <property type="entry name" value="Amino_oxidase"/>
    <property type="match status" value="1"/>
</dbReference>
<dbReference type="GO" id="GO:0097621">
    <property type="term" value="F:monoamine oxidase activity"/>
    <property type="evidence" value="ECO:0007669"/>
    <property type="project" value="UniProtKB-EC"/>
</dbReference>
<dbReference type="PANTHER" id="PTHR43563:SF14">
    <property type="entry name" value="AMINE OXIDASE"/>
    <property type="match status" value="1"/>
</dbReference>
<evidence type="ECO:0000313" key="10">
    <source>
        <dbReference type="Proteomes" id="UP000887568"/>
    </source>
</evidence>
<dbReference type="AlphaFoldDB" id="A0A913Z465"/>
<dbReference type="EnsemblMetazoa" id="XM_038189863.1">
    <property type="protein sequence ID" value="XP_038045791.1"/>
    <property type="gene ID" value="LOC119720244"/>
</dbReference>
<feature type="binding site" evidence="6">
    <location>
        <begin position="42"/>
        <end position="43"/>
    </location>
    <ligand>
        <name>FAD</name>
        <dbReference type="ChEBI" id="CHEBI:57692"/>
    </ligand>
</feature>
<comment type="similarity">
    <text evidence="3 7">Belongs to the flavin monoamine oxidase family.</text>
</comment>
<sequence length="471" mass="51396">MASETGSDLDCDVVIIGAGLSGLTAAYTLLKHDSNLKLRILEASDRIGGQILTKELKCGNGETDQFDFGAVWIHKDQKEINALLAELDIQKYPQYEKGKNYMELLDGKVKSYSGDNMPVGIKDKLDIYSYFSKAESASKAVNLENPQLSVNAADLDGTSVEDFRKKTVWTTGGGDLADMMATINHTMAPAHISKMEYLYVMKSCGGYEAQMGGDGSDFRVEGGMFQICQKLVTHIGDENIHTGEKVVSIVQEDGQQRALVKTQSGKVVSTKHVVVTVPPSNIVDIEFTPPFSIEFPPPSYSLGTISFVATYGQPFWRDAGFSGQHMSMLSILAQIRELPQAGPLTMVMDGVSSKGHAALFGTLATGNLKNLTLVTDKLKTMDERKAVVLTKLAEIFGRQAEQAIDYADHVWEPEEGVQEMSKFMDECVFFNQSSGRVHWAGAHVSPSWAGTMNGAVHSGIRAANDIIEQMK</sequence>
<comment type="catalytic activity">
    <reaction evidence="5">
        <text>a secondary aliphatic amine + O2 + H2O = a primary amine + an aldehyde + H2O2</text>
        <dbReference type="Rhea" id="RHEA:26414"/>
        <dbReference type="ChEBI" id="CHEBI:15377"/>
        <dbReference type="ChEBI" id="CHEBI:15379"/>
        <dbReference type="ChEBI" id="CHEBI:16240"/>
        <dbReference type="ChEBI" id="CHEBI:17478"/>
        <dbReference type="ChEBI" id="CHEBI:58855"/>
        <dbReference type="ChEBI" id="CHEBI:65296"/>
        <dbReference type="EC" id="1.4.3.4"/>
    </reaction>
</comment>